<evidence type="ECO:0000313" key="2">
    <source>
        <dbReference type="EMBL" id="MCS4157736.1"/>
    </source>
</evidence>
<dbReference type="Proteomes" id="UP001155110">
    <property type="component" value="Unassembled WGS sequence"/>
</dbReference>
<organism evidence="2 3">
    <name type="scientific">Salinibacter ruber</name>
    <dbReference type="NCBI Taxonomy" id="146919"/>
    <lineage>
        <taxon>Bacteria</taxon>
        <taxon>Pseudomonadati</taxon>
        <taxon>Rhodothermota</taxon>
        <taxon>Rhodothermia</taxon>
        <taxon>Rhodothermales</taxon>
        <taxon>Salinibacteraceae</taxon>
        <taxon>Salinibacter</taxon>
    </lineage>
</organism>
<comment type="caution">
    <text evidence="2">The sequence shown here is derived from an EMBL/GenBank/DDBJ whole genome shotgun (WGS) entry which is preliminary data.</text>
</comment>
<reference evidence="2" key="1">
    <citation type="submission" date="2022-08" db="EMBL/GenBank/DDBJ databases">
        <title>Genomic Encyclopedia of Type Strains, Phase V (KMG-V): Genome sequencing to study the core and pangenomes of soil and plant-associated prokaryotes.</title>
        <authorList>
            <person name="Whitman W."/>
        </authorList>
    </citation>
    <scope>NUCLEOTIDE SEQUENCE</scope>
    <source>
        <strain evidence="2">SP3002</strain>
    </source>
</reference>
<dbReference type="AlphaFoldDB" id="A0AAW5P6Q6"/>
<proteinExistence type="predicted"/>
<evidence type="ECO:0000256" key="1">
    <source>
        <dbReference type="SAM" id="MobiDB-lite"/>
    </source>
</evidence>
<feature type="region of interest" description="Disordered" evidence="1">
    <location>
        <begin position="1"/>
        <end position="34"/>
    </location>
</feature>
<evidence type="ECO:0000313" key="3">
    <source>
        <dbReference type="Proteomes" id="UP001155110"/>
    </source>
</evidence>
<name>A0AAW5P6Q6_9BACT</name>
<accession>A0AAW5P6Q6</accession>
<feature type="compositionally biased region" description="Pro residues" evidence="1">
    <location>
        <begin position="13"/>
        <end position="26"/>
    </location>
</feature>
<protein>
    <submittedName>
        <fullName evidence="2">Uncharacterized protein</fullName>
    </submittedName>
</protein>
<dbReference type="EMBL" id="JANTZM010000007">
    <property type="protein sequence ID" value="MCS4157736.1"/>
    <property type="molecule type" value="Genomic_DNA"/>
</dbReference>
<dbReference type="RefSeq" id="WP_259258258.1">
    <property type="nucleotide sequence ID" value="NZ_JANTZM010000007.1"/>
</dbReference>
<gene>
    <name evidence="2" type="ORF">GGP99_001700</name>
</gene>
<sequence length="189" mass="20919">MSSQDGGTKPEKPTSPPDTPGTPVPPGRGAVKGAAETLAEELRRIGWHIDTTQMRCPDPDCAHSSLHQPQKNYCPYCGAELEESEDGEADLKKALRRSGLVGRGPAEDGVIEIKIPALVDPEGRVNAQYMRSEDGEATVQESILQDFWYDKEDVPRQKVYIRARIDLEALFEDRMTDGIVTTDPDQRDQ</sequence>